<dbReference type="InterPro" id="IPR000073">
    <property type="entry name" value="AB_hydrolase_1"/>
</dbReference>
<dbReference type="Pfam" id="PF00561">
    <property type="entry name" value="Abhydrolase_1"/>
    <property type="match status" value="1"/>
</dbReference>
<evidence type="ECO:0000259" key="2">
    <source>
        <dbReference type="Pfam" id="PF00561"/>
    </source>
</evidence>
<reference evidence="4" key="1">
    <citation type="journal article" date="2018" name="Front. Microbiol.">
        <title>Genome-Based Analysis Reveals the Taxonomy and Diversity of the Family Idiomarinaceae.</title>
        <authorList>
            <person name="Liu Y."/>
            <person name="Lai Q."/>
            <person name="Shao Z."/>
        </authorList>
    </citation>
    <scope>NUCLEOTIDE SEQUENCE [LARGE SCALE GENOMIC DNA]</scope>
    <source>
        <strain evidence="4">F23</strain>
    </source>
</reference>
<dbReference type="RefSeq" id="WP_110573406.1">
    <property type="nucleotide sequence ID" value="NZ_PIPV01000002.1"/>
</dbReference>
<dbReference type="InterPro" id="IPR029058">
    <property type="entry name" value="AB_hydrolase_fold"/>
</dbReference>
<dbReference type="PRINTS" id="PR00111">
    <property type="entry name" value="ABHYDROLASE"/>
</dbReference>
<dbReference type="PANTHER" id="PTHR46118:SF4">
    <property type="entry name" value="PROTEIN ABHD11"/>
    <property type="match status" value="1"/>
</dbReference>
<name>A0A432Y972_9GAMM</name>
<dbReference type="Gene3D" id="3.40.50.1820">
    <property type="entry name" value="alpha/beta hydrolase"/>
    <property type="match status" value="1"/>
</dbReference>
<dbReference type="GO" id="GO:0016787">
    <property type="term" value="F:hydrolase activity"/>
    <property type="evidence" value="ECO:0007669"/>
    <property type="project" value="UniProtKB-KW"/>
</dbReference>
<sequence length="262" mass="28971">MAESELLHYETMGDEKNPAVIIIHGLFGDGDNLKSLARDLEDDYFCVLPDARNHGESPHYNSMRYDEMASDIIALADSLALDAFAIVGHSMGGKIAMEVAMQYADRVTAAVFADIAPVAYPAHHNTILDALAALDLKQIKSRSDADKQLSSAIAEKGVRQFLLKNLRKDGDHFAWRLNLSVITDQYDHIAASVSQGSYAGPCLFIKGGNSDYLTQQHKAQVTQRFSDAQVKVVENTGHWLHAEKPRIFNRLVKDFLASQGRL</sequence>
<proteinExistence type="predicted"/>
<dbReference type="EMBL" id="PIPV01000002">
    <property type="protein sequence ID" value="RUO57504.1"/>
    <property type="molecule type" value="Genomic_DNA"/>
</dbReference>
<dbReference type="PRINTS" id="PR00412">
    <property type="entry name" value="EPOXHYDRLASE"/>
</dbReference>
<evidence type="ECO:0000256" key="1">
    <source>
        <dbReference type="ARBA" id="ARBA00022801"/>
    </source>
</evidence>
<evidence type="ECO:0000313" key="3">
    <source>
        <dbReference type="EMBL" id="RUO57504.1"/>
    </source>
</evidence>
<keyword evidence="4" id="KW-1185">Reference proteome</keyword>
<organism evidence="3 4">
    <name type="scientific">Idiomarina fontislapidosi</name>
    <dbReference type="NCBI Taxonomy" id="263723"/>
    <lineage>
        <taxon>Bacteria</taxon>
        <taxon>Pseudomonadati</taxon>
        <taxon>Pseudomonadota</taxon>
        <taxon>Gammaproteobacteria</taxon>
        <taxon>Alteromonadales</taxon>
        <taxon>Idiomarinaceae</taxon>
        <taxon>Idiomarina</taxon>
    </lineage>
</organism>
<protein>
    <submittedName>
        <fullName evidence="3">Alpha/beta hydrolase</fullName>
    </submittedName>
</protein>
<dbReference type="Proteomes" id="UP000287330">
    <property type="component" value="Unassembled WGS sequence"/>
</dbReference>
<evidence type="ECO:0000313" key="4">
    <source>
        <dbReference type="Proteomes" id="UP000287330"/>
    </source>
</evidence>
<dbReference type="AlphaFoldDB" id="A0A432Y972"/>
<dbReference type="InterPro" id="IPR000639">
    <property type="entry name" value="Epox_hydrolase-like"/>
</dbReference>
<dbReference type="OrthoDB" id="9808398at2"/>
<comment type="caution">
    <text evidence="3">The sequence shown here is derived from an EMBL/GenBank/DDBJ whole genome shotgun (WGS) entry which is preliminary data.</text>
</comment>
<dbReference type="SUPFAM" id="SSF53474">
    <property type="entry name" value="alpha/beta-Hydrolases"/>
    <property type="match status" value="1"/>
</dbReference>
<feature type="domain" description="AB hydrolase-1" evidence="2">
    <location>
        <begin position="18"/>
        <end position="245"/>
    </location>
</feature>
<keyword evidence="1 3" id="KW-0378">Hydrolase</keyword>
<accession>A0A432Y972</accession>
<gene>
    <name evidence="3" type="ORF">CWE25_03305</name>
</gene>
<dbReference type="PANTHER" id="PTHR46118">
    <property type="entry name" value="PROTEIN ABHD11"/>
    <property type="match status" value="1"/>
</dbReference>